<organism evidence="3 4">
    <name type="scientific">Mytilus galloprovincialis</name>
    <name type="common">Mediterranean mussel</name>
    <dbReference type="NCBI Taxonomy" id="29158"/>
    <lineage>
        <taxon>Eukaryota</taxon>
        <taxon>Metazoa</taxon>
        <taxon>Spiralia</taxon>
        <taxon>Lophotrochozoa</taxon>
        <taxon>Mollusca</taxon>
        <taxon>Bivalvia</taxon>
        <taxon>Autobranchia</taxon>
        <taxon>Pteriomorphia</taxon>
        <taxon>Mytilida</taxon>
        <taxon>Mytiloidea</taxon>
        <taxon>Mytilidae</taxon>
        <taxon>Mytilinae</taxon>
        <taxon>Mytilus</taxon>
    </lineage>
</organism>
<keyword evidence="2" id="KW-1133">Transmembrane helix</keyword>
<evidence type="ECO:0000313" key="3">
    <source>
        <dbReference type="EMBL" id="VDI05988.1"/>
    </source>
</evidence>
<gene>
    <name evidence="3" type="ORF">MGAL_10B067443</name>
</gene>
<evidence type="ECO:0000256" key="2">
    <source>
        <dbReference type="SAM" id="Phobius"/>
    </source>
</evidence>
<proteinExistence type="predicted"/>
<evidence type="ECO:0000313" key="4">
    <source>
        <dbReference type="Proteomes" id="UP000596742"/>
    </source>
</evidence>
<comment type="caution">
    <text evidence="3">The sequence shown here is derived from an EMBL/GenBank/DDBJ whole genome shotgun (WGS) entry which is preliminary data.</text>
</comment>
<keyword evidence="2" id="KW-0472">Membrane</keyword>
<dbReference type="AlphaFoldDB" id="A0A8B6CIA0"/>
<dbReference type="EMBL" id="UYJE01001874">
    <property type="protein sequence ID" value="VDI05988.1"/>
    <property type="molecule type" value="Genomic_DNA"/>
</dbReference>
<feature type="region of interest" description="Disordered" evidence="1">
    <location>
        <begin position="1"/>
        <end position="38"/>
    </location>
</feature>
<reference evidence="3" key="1">
    <citation type="submission" date="2018-11" db="EMBL/GenBank/DDBJ databases">
        <authorList>
            <person name="Alioto T."/>
            <person name="Alioto T."/>
        </authorList>
    </citation>
    <scope>NUCLEOTIDE SEQUENCE</scope>
</reference>
<keyword evidence="2" id="KW-0812">Transmembrane</keyword>
<accession>A0A8B6CIA0</accession>
<protein>
    <submittedName>
        <fullName evidence="3">Uncharacterized protein</fullName>
    </submittedName>
</protein>
<feature type="compositionally biased region" description="Basic residues" evidence="1">
    <location>
        <begin position="1"/>
        <end position="13"/>
    </location>
</feature>
<sequence length="192" mass="21767">MNTRGQKKKRKSTTKTSSLEAATQEDTPPPMVTTVQDTDDNIPSTSGAVMHPVVTNRQECSCYNKWFGTSTKQSTVYGAYQFGIQCTYLKSVFCWLKFTILTLCVCSVSRLSILETFRCVYFRYASFCRIFQLASKTFDIGGLCIPGPTTQKIMNLCIPGFILFYFIGCFIYCKYLVIYLVSYLVIFCSLPI</sequence>
<evidence type="ECO:0000256" key="1">
    <source>
        <dbReference type="SAM" id="MobiDB-lite"/>
    </source>
</evidence>
<name>A0A8B6CIA0_MYTGA</name>
<keyword evidence="4" id="KW-1185">Reference proteome</keyword>
<dbReference type="Proteomes" id="UP000596742">
    <property type="component" value="Unassembled WGS sequence"/>
</dbReference>
<feature type="transmembrane region" description="Helical" evidence="2">
    <location>
        <begin position="162"/>
        <end position="186"/>
    </location>
</feature>